<sequence>MKNEINEVLQKRIENEKKQKRVTIITATFFCAFAIIIIYLGNYANMQKKEIASKNRILDSISDRLKSANSILKQDTLTLKRTADNYDAIQKQLANLQKATSVNSNSVSIGNSNKNTDAKYNDQVESVKLAVNNNNYKSLSKTSAQNYTLYIQYMEAFPKLSAMLKTAFLEEKYTIAKEQNMGEISFPSSVRYFYKTDKERAGQIAKKAEATINKKFKVQFMKLKSPQNQIEIWVGR</sequence>
<organism evidence="2 3">
    <name type="scientific">Flavobacterium cellulosilyticum</name>
    <dbReference type="NCBI Taxonomy" id="2541731"/>
    <lineage>
        <taxon>Bacteria</taxon>
        <taxon>Pseudomonadati</taxon>
        <taxon>Bacteroidota</taxon>
        <taxon>Flavobacteriia</taxon>
        <taxon>Flavobacteriales</taxon>
        <taxon>Flavobacteriaceae</taxon>
        <taxon>Flavobacterium</taxon>
    </lineage>
</organism>
<gene>
    <name evidence="2" type="ORF">E0F76_18840</name>
</gene>
<protein>
    <submittedName>
        <fullName evidence="2">Uncharacterized protein</fullName>
    </submittedName>
</protein>
<keyword evidence="3" id="KW-1185">Reference proteome</keyword>
<accession>A0A4R5C3V6</accession>
<dbReference type="RefSeq" id="WP_132009961.1">
    <property type="nucleotide sequence ID" value="NZ_SMFK01000025.1"/>
</dbReference>
<keyword evidence="1" id="KW-0472">Membrane</keyword>
<keyword evidence="1" id="KW-0812">Transmembrane</keyword>
<feature type="transmembrane region" description="Helical" evidence="1">
    <location>
        <begin position="21"/>
        <end position="41"/>
    </location>
</feature>
<dbReference type="AlphaFoldDB" id="A0A4R5C3V6"/>
<dbReference type="EMBL" id="SMFK01000025">
    <property type="protein sequence ID" value="TDD93605.1"/>
    <property type="molecule type" value="Genomic_DNA"/>
</dbReference>
<comment type="caution">
    <text evidence="2">The sequence shown here is derived from an EMBL/GenBank/DDBJ whole genome shotgun (WGS) entry which is preliminary data.</text>
</comment>
<name>A0A4R5C3V6_9FLAO</name>
<reference evidence="2 3" key="1">
    <citation type="submission" date="2019-03" db="EMBL/GenBank/DDBJ databases">
        <title>Flavobacterium AR-3-4 sp. nov. isolated from arctic soil.</title>
        <authorList>
            <person name="Chaudhary D.K."/>
        </authorList>
    </citation>
    <scope>NUCLEOTIDE SEQUENCE [LARGE SCALE GENOMIC DNA]</scope>
    <source>
        <strain evidence="2 3">AR-3-4</strain>
    </source>
</reference>
<proteinExistence type="predicted"/>
<dbReference type="Proteomes" id="UP000295479">
    <property type="component" value="Unassembled WGS sequence"/>
</dbReference>
<evidence type="ECO:0000313" key="3">
    <source>
        <dbReference type="Proteomes" id="UP000295479"/>
    </source>
</evidence>
<evidence type="ECO:0000256" key="1">
    <source>
        <dbReference type="SAM" id="Phobius"/>
    </source>
</evidence>
<evidence type="ECO:0000313" key="2">
    <source>
        <dbReference type="EMBL" id="TDD93605.1"/>
    </source>
</evidence>
<keyword evidence="1" id="KW-1133">Transmembrane helix</keyword>